<name>A0A4R5LUA9_9GAMM</name>
<reference evidence="2 3" key="1">
    <citation type="submission" date="2019-03" db="EMBL/GenBank/DDBJ databases">
        <title>Seongchinamella monodicae gen. nov., sp. nov., a novel member of the Gammaproteobacteria isolated from a tidal mudflat of beach.</title>
        <authorList>
            <person name="Yang H.G."/>
            <person name="Kang J.W."/>
            <person name="Lee S.D."/>
        </authorList>
    </citation>
    <scope>NUCLEOTIDE SEQUENCE [LARGE SCALE GENOMIC DNA]</scope>
    <source>
        <strain evidence="2 3">GH4-78</strain>
    </source>
</reference>
<dbReference type="Gene3D" id="3.40.30.10">
    <property type="entry name" value="Glutaredoxin"/>
    <property type="match status" value="1"/>
</dbReference>
<dbReference type="Proteomes" id="UP000295554">
    <property type="component" value="Unassembled WGS sequence"/>
</dbReference>
<sequence>MSNKINSFSVLKVCCVLSPEVLVTAMLSSGIDFEEVAAVPGTDPTSLDKSPLGKIPCIETPRRFLSETGLILTYIEACYP</sequence>
<proteinExistence type="predicted"/>
<gene>
    <name evidence="2" type="ORF">E2F43_01515</name>
</gene>
<dbReference type="AlphaFoldDB" id="A0A4R5LUA9"/>
<comment type="caution">
    <text evidence="2">The sequence shown here is derived from an EMBL/GenBank/DDBJ whole genome shotgun (WGS) entry which is preliminary data.</text>
</comment>
<organism evidence="2 3">
    <name type="scientific">Seongchinamella unica</name>
    <dbReference type="NCBI Taxonomy" id="2547392"/>
    <lineage>
        <taxon>Bacteria</taxon>
        <taxon>Pseudomonadati</taxon>
        <taxon>Pseudomonadota</taxon>
        <taxon>Gammaproteobacteria</taxon>
        <taxon>Cellvibrionales</taxon>
        <taxon>Halieaceae</taxon>
        <taxon>Seongchinamella</taxon>
    </lineage>
</organism>
<dbReference type="InterPro" id="IPR004045">
    <property type="entry name" value="Glutathione_S-Trfase_N"/>
</dbReference>
<protein>
    <recommendedName>
        <fullName evidence="1">GST N-terminal domain-containing protein</fullName>
    </recommendedName>
</protein>
<dbReference type="Pfam" id="PF13417">
    <property type="entry name" value="GST_N_3"/>
    <property type="match status" value="1"/>
</dbReference>
<dbReference type="CDD" id="cd00570">
    <property type="entry name" value="GST_N_family"/>
    <property type="match status" value="1"/>
</dbReference>
<accession>A0A4R5LUA9</accession>
<dbReference type="SUPFAM" id="SSF52833">
    <property type="entry name" value="Thioredoxin-like"/>
    <property type="match status" value="1"/>
</dbReference>
<keyword evidence="3" id="KW-1185">Reference proteome</keyword>
<evidence type="ECO:0000313" key="3">
    <source>
        <dbReference type="Proteomes" id="UP000295554"/>
    </source>
</evidence>
<feature type="domain" description="GST N-terminal" evidence="1">
    <location>
        <begin position="26"/>
        <end position="80"/>
    </location>
</feature>
<dbReference type="OrthoDB" id="6258999at2"/>
<dbReference type="InterPro" id="IPR036249">
    <property type="entry name" value="Thioredoxin-like_sf"/>
</dbReference>
<dbReference type="EMBL" id="SMSE01000001">
    <property type="protein sequence ID" value="TDG14950.1"/>
    <property type="molecule type" value="Genomic_DNA"/>
</dbReference>
<dbReference type="RefSeq" id="WP_133209115.1">
    <property type="nucleotide sequence ID" value="NZ_SMSE01000001.1"/>
</dbReference>
<evidence type="ECO:0000313" key="2">
    <source>
        <dbReference type="EMBL" id="TDG14950.1"/>
    </source>
</evidence>
<evidence type="ECO:0000259" key="1">
    <source>
        <dbReference type="Pfam" id="PF13417"/>
    </source>
</evidence>